<proteinExistence type="predicted"/>
<organism evidence="1">
    <name type="scientific">Arundo donax</name>
    <name type="common">Giant reed</name>
    <name type="synonym">Donax arundinaceus</name>
    <dbReference type="NCBI Taxonomy" id="35708"/>
    <lineage>
        <taxon>Eukaryota</taxon>
        <taxon>Viridiplantae</taxon>
        <taxon>Streptophyta</taxon>
        <taxon>Embryophyta</taxon>
        <taxon>Tracheophyta</taxon>
        <taxon>Spermatophyta</taxon>
        <taxon>Magnoliopsida</taxon>
        <taxon>Liliopsida</taxon>
        <taxon>Poales</taxon>
        <taxon>Poaceae</taxon>
        <taxon>PACMAD clade</taxon>
        <taxon>Arundinoideae</taxon>
        <taxon>Arundineae</taxon>
        <taxon>Arundo</taxon>
    </lineage>
</organism>
<accession>A0A0A9GKQ0</accession>
<name>A0A0A9GKQ0_ARUDO</name>
<protein>
    <submittedName>
        <fullName evidence="1">Uncharacterized protein</fullName>
    </submittedName>
</protein>
<reference evidence="1" key="1">
    <citation type="submission" date="2014-09" db="EMBL/GenBank/DDBJ databases">
        <authorList>
            <person name="Magalhaes I.L.F."/>
            <person name="Oliveira U."/>
            <person name="Santos F.R."/>
            <person name="Vidigal T.H.D.A."/>
            <person name="Brescovit A.D."/>
            <person name="Santos A.J."/>
        </authorList>
    </citation>
    <scope>NUCLEOTIDE SEQUENCE</scope>
    <source>
        <tissue evidence="1">Shoot tissue taken approximately 20 cm above the soil surface</tissue>
    </source>
</reference>
<reference evidence="1" key="2">
    <citation type="journal article" date="2015" name="Data Brief">
        <title>Shoot transcriptome of the giant reed, Arundo donax.</title>
        <authorList>
            <person name="Barrero R.A."/>
            <person name="Guerrero F.D."/>
            <person name="Moolhuijzen P."/>
            <person name="Goolsby J.A."/>
            <person name="Tidwell J."/>
            <person name="Bellgard S.E."/>
            <person name="Bellgard M.I."/>
        </authorList>
    </citation>
    <scope>NUCLEOTIDE SEQUENCE</scope>
    <source>
        <tissue evidence="1">Shoot tissue taken approximately 20 cm above the soil surface</tissue>
    </source>
</reference>
<evidence type="ECO:0000313" key="1">
    <source>
        <dbReference type="EMBL" id="JAE21268.1"/>
    </source>
</evidence>
<sequence>MSKSHLHNTKWVHSTQLGYEVFISYATTHTTVYSTWQLWNDSSVPLVALCSPSQLCREILLDERHVVGLHLLHVYPDVALAVQVILVEHMQPLEVLLVLIVHQLHVGSMLVQGVEGVISDDEQPRGRKGGLVLLGHQVHVIVMAP</sequence>
<dbReference type="AlphaFoldDB" id="A0A0A9GKQ0"/>
<dbReference type="EMBL" id="GBRH01176628">
    <property type="protein sequence ID" value="JAE21268.1"/>
    <property type="molecule type" value="Transcribed_RNA"/>
</dbReference>